<dbReference type="Gene3D" id="1.10.30.10">
    <property type="entry name" value="High mobility group box domain"/>
    <property type="match status" value="1"/>
</dbReference>
<evidence type="ECO:0000256" key="1">
    <source>
        <dbReference type="SAM" id="MobiDB-lite"/>
    </source>
</evidence>
<feature type="compositionally biased region" description="Acidic residues" evidence="1">
    <location>
        <begin position="45"/>
        <end position="59"/>
    </location>
</feature>
<feature type="region of interest" description="Disordered" evidence="1">
    <location>
        <begin position="824"/>
        <end position="860"/>
    </location>
</feature>
<feature type="region of interest" description="Disordered" evidence="1">
    <location>
        <begin position="583"/>
        <end position="616"/>
    </location>
</feature>
<dbReference type="EMBL" id="BRXU01000020">
    <property type="protein sequence ID" value="GLC57856.1"/>
    <property type="molecule type" value="Genomic_DNA"/>
</dbReference>
<feature type="compositionally biased region" description="Gly residues" evidence="1">
    <location>
        <begin position="603"/>
        <end position="616"/>
    </location>
</feature>
<name>A0A9W6F6T9_9CHLO</name>
<reference evidence="2 3" key="1">
    <citation type="journal article" date="2023" name="Commun. Biol.">
        <title>Reorganization of the ancestral sex-determining regions during the evolution of trioecy in Pleodorina starrii.</title>
        <authorList>
            <person name="Takahashi K."/>
            <person name="Suzuki S."/>
            <person name="Kawai-Toyooka H."/>
            <person name="Yamamoto K."/>
            <person name="Hamaji T."/>
            <person name="Ootsuki R."/>
            <person name="Yamaguchi H."/>
            <person name="Kawachi M."/>
            <person name="Higashiyama T."/>
            <person name="Nozaki H."/>
        </authorList>
    </citation>
    <scope>NUCLEOTIDE SEQUENCE [LARGE SCALE GENOMIC DNA]</scope>
    <source>
        <strain evidence="2 3">NIES-4479</strain>
    </source>
</reference>
<protein>
    <submittedName>
        <fullName evidence="2">Uncharacterized protein</fullName>
    </submittedName>
</protein>
<feature type="compositionally biased region" description="Acidic residues" evidence="1">
    <location>
        <begin position="113"/>
        <end position="131"/>
    </location>
</feature>
<evidence type="ECO:0000313" key="2">
    <source>
        <dbReference type="EMBL" id="GLC57856.1"/>
    </source>
</evidence>
<sequence length="1249" mass="126279">MATAVLDLERAYDDAAACEPDGVAEEAEGDVEHHAGQPVSRGRDGEDESDGGGVGDDDGGTSGAEGDSDDDGEGGPQSVQRGRGRGRGRRGREGWGVGGSGRGRADAAPGGSDGDDDSDGARDDDAEDSGGEGEGGGAREECATTAYSAAELQDLFERITDGAPENTKKAYRTQFNKFVDHCKAAKVDPAKLYSHALGAVAGKFFRKLTLSKAGRSTLANARSVLVLLDAANRLQLGQELGQEEAANMTPVADDVVFRKAFKAAMSLSVGQKVKARVREIWRYSSSTLGDAGADAETVPRVGPRRAAADGSGTSDALTSPHQALLSLHGFDVMPPAAGGDHPSASLRTAHWAPRFAVSIPPPLLEKCKLSLFPFLPELRARVASIPAAVQAQRPSVPNVLAAVEWIGECCVQDTLELAQTAPSNPLVRRLYWKVPEWAGLLQSYIGAEREILATKPRDVLEVLDDVQAALDKLIAAGRAQGRASDLETRPQEQEQAGVVLAAAVQASGPPQAARSPGVEGIYLGGSLSGGGGGLSVLQQQQQQQMAQAWAAATDSGGVGGGGGGFPVPLGAASAAPIGVFWHHEHQQQQHQQQQQQAARSLGTGSGLGGGGGPSGGVGARSILQQLELCAKMLQQARAAAADSSGGGGGGGPSGGIGALSLLQQLELCAATLQQAQLAQARAAAADGGGGGGGSFPSLPRTASAVPTDLAQMVPPSELIRELPNRTSTHDGFGSAASGFCGANGGGLGAQQQQQARAAAADSSGGGGGGAFPVSGGGLGAFQAAPGAGAGAGPRRDSPTSFGGPGMPSGLGCDMSGGDLWHLQQQQHLQQQHHQQQLQTARSLGTDGGLGGGGGVGGGLLRPAGGQGAVWQHHSAAAAAGGGGLAAGLHHSAAAAGGGGGGLAAGSGPGRGSATWVGAAPVVGATAVAAAPSSSRALFPPGSWSALRGTAAVAAAAGGMLPGGAAPSTQPVQQQPVIFLTVTQSSMVSPPAAFPLLPASASSSERVPELRHLGSGLRPWPAGLRTVSELFRVMHLGQPGPRIPALMTLQGQYGDDWRRGFDPHIRKRWHELLFVYDQCVVQTQKVRGGTLNDAAEYWTAWMQYKKIGSVAGLYKYLKETLGKQDGPTLQQLVAVNREPGVVSPPKQAAPAAAVATSGGGGGGGGREVGGGPVGRRVTGYMLYGNHVRSEASKAGVSLEQQALAADPGMDMRKAANQAVKQIAALWGALSAEEKARWNAQAAGAAVGGDE</sequence>
<accession>A0A9W6F6T9</accession>
<evidence type="ECO:0000313" key="3">
    <source>
        <dbReference type="Proteomes" id="UP001165080"/>
    </source>
</evidence>
<feature type="region of interest" description="Disordered" evidence="1">
    <location>
        <begin position="745"/>
        <end position="766"/>
    </location>
</feature>
<dbReference type="AlphaFoldDB" id="A0A9W6F6T9"/>
<proteinExistence type="predicted"/>
<feature type="region of interest" description="Disordered" evidence="1">
    <location>
        <begin position="1"/>
        <end position="140"/>
    </location>
</feature>
<feature type="compositionally biased region" description="Low complexity" evidence="1">
    <location>
        <begin position="588"/>
        <end position="602"/>
    </location>
</feature>
<feature type="region of interest" description="Disordered" evidence="1">
    <location>
        <begin position="785"/>
        <end position="806"/>
    </location>
</feature>
<organism evidence="2 3">
    <name type="scientific">Pleodorina starrii</name>
    <dbReference type="NCBI Taxonomy" id="330485"/>
    <lineage>
        <taxon>Eukaryota</taxon>
        <taxon>Viridiplantae</taxon>
        <taxon>Chlorophyta</taxon>
        <taxon>core chlorophytes</taxon>
        <taxon>Chlorophyceae</taxon>
        <taxon>CS clade</taxon>
        <taxon>Chlamydomonadales</taxon>
        <taxon>Volvocaceae</taxon>
        <taxon>Pleodorina</taxon>
    </lineage>
</organism>
<gene>
    <name evidence="2" type="primary">PLEST011254</name>
    <name evidence="2" type="ORF">PLESTB_001281500</name>
</gene>
<feature type="compositionally biased region" description="Gly residues" evidence="1">
    <location>
        <begin position="845"/>
        <end position="860"/>
    </location>
</feature>
<feature type="compositionally biased region" description="Low complexity" evidence="1">
    <location>
        <begin position="824"/>
        <end position="838"/>
    </location>
</feature>
<dbReference type="InterPro" id="IPR036910">
    <property type="entry name" value="HMG_box_dom_sf"/>
</dbReference>
<dbReference type="Proteomes" id="UP001165080">
    <property type="component" value="Unassembled WGS sequence"/>
</dbReference>
<comment type="caution">
    <text evidence="2">The sequence shown here is derived from an EMBL/GenBank/DDBJ whole genome shotgun (WGS) entry which is preliminary data.</text>
</comment>
<keyword evidence="3" id="KW-1185">Reference proteome</keyword>
<dbReference type="CDD" id="cd00084">
    <property type="entry name" value="HMG-box_SF"/>
    <property type="match status" value="1"/>
</dbReference>
<feature type="compositionally biased region" description="Low complexity" evidence="1">
    <location>
        <begin position="749"/>
        <end position="762"/>
    </location>
</feature>